<accession>A0A974NS43</accession>
<sequence>MTVRVDPAFYEDRRPSGERRLFQAVILNAIREATNQFYAGIHPMLEKRIQRQALLWFVKAGADFQEVCHHAGLEPQGVRKASLAYITHYNADPSKAVRLAKLNANAKRVKRRASNTNAAIVAGQCEIRL</sequence>
<evidence type="ECO:0000313" key="1">
    <source>
        <dbReference type="EMBL" id="QQV75871.1"/>
    </source>
</evidence>
<proteinExistence type="predicted"/>
<gene>
    <name evidence="1" type="ORF">H5J25_09600</name>
</gene>
<dbReference type="AlphaFoldDB" id="A0A974NS43"/>
<evidence type="ECO:0000313" key="2">
    <source>
        <dbReference type="Proteomes" id="UP000595894"/>
    </source>
</evidence>
<protein>
    <submittedName>
        <fullName evidence="1">Uncharacterized protein</fullName>
    </submittedName>
</protein>
<dbReference type="EMBL" id="CP061035">
    <property type="protein sequence ID" value="QQV75871.1"/>
    <property type="molecule type" value="Genomic_DNA"/>
</dbReference>
<name>A0A974NS43_9SPHN</name>
<dbReference type="Proteomes" id="UP000595894">
    <property type="component" value="Chromosome"/>
</dbReference>
<keyword evidence="2" id="KW-1185">Reference proteome</keyword>
<reference evidence="2" key="1">
    <citation type="submission" date="2020-09" db="EMBL/GenBank/DDBJ databases">
        <title>Sphingomonas sp., a new species isolated from pork steak.</title>
        <authorList>
            <person name="Heidler von Heilborn D."/>
        </authorList>
    </citation>
    <scope>NUCLEOTIDE SEQUENCE [LARGE SCALE GENOMIC DNA]</scope>
</reference>
<dbReference type="RefSeq" id="WP_202090474.1">
    <property type="nucleotide sequence ID" value="NZ_CP061035.1"/>
</dbReference>
<organism evidence="1 2">
    <name type="scientific">Sphingomonas aliaeris</name>
    <dbReference type="NCBI Taxonomy" id="2759526"/>
    <lineage>
        <taxon>Bacteria</taxon>
        <taxon>Pseudomonadati</taxon>
        <taxon>Pseudomonadota</taxon>
        <taxon>Alphaproteobacteria</taxon>
        <taxon>Sphingomonadales</taxon>
        <taxon>Sphingomonadaceae</taxon>
        <taxon>Sphingomonas</taxon>
    </lineage>
</organism>
<dbReference type="KEGG" id="sari:H5J25_09600"/>